<reference evidence="2" key="1">
    <citation type="journal article" date="2019" name="Int. J. Syst. Evol. Microbiol.">
        <title>The Global Catalogue of Microorganisms (GCM) 10K type strain sequencing project: providing services to taxonomists for standard genome sequencing and annotation.</title>
        <authorList>
            <consortium name="The Broad Institute Genomics Platform"/>
            <consortium name="The Broad Institute Genome Sequencing Center for Infectious Disease"/>
            <person name="Wu L."/>
            <person name="Ma J."/>
        </authorList>
    </citation>
    <scope>NUCLEOTIDE SEQUENCE [LARGE SCALE GENOMIC DNA]</scope>
    <source>
        <strain evidence="2">CGMCC 1.15474</strain>
    </source>
</reference>
<organism evidence="1 2">
    <name type="scientific">Metabacillus endolithicus</name>
    <dbReference type="NCBI Taxonomy" id="1535204"/>
    <lineage>
        <taxon>Bacteria</taxon>
        <taxon>Bacillati</taxon>
        <taxon>Bacillota</taxon>
        <taxon>Bacilli</taxon>
        <taxon>Bacillales</taxon>
        <taxon>Bacillaceae</taxon>
        <taxon>Metabacillus</taxon>
    </lineage>
</organism>
<name>A0ABW5C0V7_9BACI</name>
<proteinExistence type="predicted"/>
<gene>
    <name evidence="1" type="ORF">ACFSKK_20500</name>
</gene>
<dbReference type="EMBL" id="JBHUIK010000005">
    <property type="protein sequence ID" value="MFD2216073.1"/>
    <property type="molecule type" value="Genomic_DNA"/>
</dbReference>
<accession>A0ABW5C0V7</accession>
<sequence length="54" mass="6192">MRCGSKCFLVEIEMNGEKQIQSVTARTPVEARKTIRLEYGAEAHILKVKEEKKN</sequence>
<evidence type="ECO:0000313" key="2">
    <source>
        <dbReference type="Proteomes" id="UP001597318"/>
    </source>
</evidence>
<protein>
    <submittedName>
        <fullName evidence="1">Uncharacterized protein</fullName>
    </submittedName>
</protein>
<keyword evidence="2" id="KW-1185">Reference proteome</keyword>
<comment type="caution">
    <text evidence="1">The sequence shown here is derived from an EMBL/GenBank/DDBJ whole genome shotgun (WGS) entry which is preliminary data.</text>
</comment>
<dbReference type="Proteomes" id="UP001597318">
    <property type="component" value="Unassembled WGS sequence"/>
</dbReference>
<evidence type="ECO:0000313" key="1">
    <source>
        <dbReference type="EMBL" id="MFD2216073.1"/>
    </source>
</evidence>
<dbReference type="RefSeq" id="WP_379053050.1">
    <property type="nucleotide sequence ID" value="NZ_JBHUIK010000005.1"/>
</dbReference>